<dbReference type="Gene3D" id="3.40.50.1820">
    <property type="entry name" value="alpha/beta hydrolase"/>
    <property type="match status" value="2"/>
</dbReference>
<proteinExistence type="predicted"/>
<keyword evidence="7" id="KW-1185">Reference proteome</keyword>
<dbReference type="SMART" id="SM00939">
    <property type="entry name" value="PepX_C"/>
    <property type="match status" value="1"/>
</dbReference>
<evidence type="ECO:0000313" key="7">
    <source>
        <dbReference type="Proteomes" id="UP000825066"/>
    </source>
</evidence>
<feature type="domain" description="Xaa-Pro dipeptidyl-peptidase C-terminal" evidence="3">
    <location>
        <begin position="291"/>
        <end position="519"/>
    </location>
</feature>
<dbReference type="PANTHER" id="PTHR22946:SF9">
    <property type="entry name" value="POLYKETIDE TRANSFERASE AF380"/>
    <property type="match status" value="1"/>
</dbReference>
<dbReference type="Gene3D" id="2.60.120.260">
    <property type="entry name" value="Galactose-binding domain-like"/>
    <property type="match status" value="1"/>
</dbReference>
<keyword evidence="1 4" id="KW-0378">Hydrolase</keyword>
<dbReference type="EMBL" id="NIXP01000082">
    <property type="protein sequence ID" value="OWR33303.1"/>
    <property type="molecule type" value="Genomic_DNA"/>
</dbReference>
<evidence type="ECO:0000256" key="2">
    <source>
        <dbReference type="SAM" id="SignalP"/>
    </source>
</evidence>
<dbReference type="PANTHER" id="PTHR22946">
    <property type="entry name" value="DIENELACTONE HYDROLASE DOMAIN-CONTAINING PROTEIN-RELATED"/>
    <property type="match status" value="1"/>
</dbReference>
<evidence type="ECO:0000256" key="1">
    <source>
        <dbReference type="ARBA" id="ARBA00022801"/>
    </source>
</evidence>
<organism evidence="5 6">
    <name type="scientific">Stenotrophomonas pavanii</name>
    <dbReference type="NCBI Taxonomy" id="487698"/>
    <lineage>
        <taxon>Bacteria</taxon>
        <taxon>Pseudomonadati</taxon>
        <taxon>Pseudomonadota</taxon>
        <taxon>Gammaproteobacteria</taxon>
        <taxon>Lysobacterales</taxon>
        <taxon>Lysobacteraceae</taxon>
        <taxon>Stenotrophomonas</taxon>
    </lineage>
</organism>
<dbReference type="GO" id="GO:0008239">
    <property type="term" value="F:dipeptidyl-peptidase activity"/>
    <property type="evidence" value="ECO:0007669"/>
    <property type="project" value="InterPro"/>
</dbReference>
<feature type="chain" id="PRO_5044569970" evidence="2">
    <location>
        <begin position="21"/>
        <end position="524"/>
    </location>
</feature>
<keyword evidence="2" id="KW-0732">Signal</keyword>
<protein>
    <submittedName>
        <fullName evidence="4">Alpha/beta fold hydrolase</fullName>
    </submittedName>
    <submittedName>
        <fullName evidence="5">X-Pro dipeptidyl-peptidase</fullName>
    </submittedName>
</protein>
<dbReference type="InterPro" id="IPR029058">
    <property type="entry name" value="AB_hydrolase_fold"/>
</dbReference>
<dbReference type="EMBL" id="AP024684">
    <property type="protein sequence ID" value="BCX44091.1"/>
    <property type="molecule type" value="Genomic_DNA"/>
</dbReference>
<sequence length="524" mass="54808">MRKVLLLLILLTGLAPTALAATVKTTHRTLPGWDGTPLGAFVIEPQDGGVGRYPLLVMPSSWAVPSVEYVGVAQSLAQRGYVVISYSSRGFWESGGSIDIAGPATVEDVSALIDWALANTRADPARIGVSGISYGAGTSLLAAARDPRIKAVAALSGWADLQASLYSNDTPSAQGIALLVAAGLATGRPGAELATINRNVLVGNYQGAVESLLPVAAQRSPAASLDEINAHRPAVFLANAFNDSLFPPGQLVDFFNGLKGPKQLQLRHGDHALNEALGAFGIPNEVYAAVGDWFDHYLKGEANGIERQAPVQLKSQKGSWSHYPDWQATQTGAVSYGLTAPSGLLQPTGGLAANGGGTGWSYRIGSGLLTAANSGVVMASGALQMINLPPGAYVPFVGRNAAGVWQGPVYWSARRLDGAPEVRMTVTPSRADTTLYAYLYAEDVLGNGQLISHKPYTLRGATPGQPRTIDLRLEASSWNIPAGSRLTLVVDTVDLRYAGISQLGGTLTFSSPANAPSVLKVPLH</sequence>
<reference evidence="4 7" key="2">
    <citation type="submission" date="2021-05" db="EMBL/GenBank/DDBJ databases">
        <title>Complete Genome Sequence of Stenotrophomonas pavanii strain Y.</title>
        <authorList>
            <person name="Dohra H."/>
            <person name="Mohad Din A.R.J."/>
            <person name="Suzuki K."/>
            <person name="Fatma A."/>
            <person name="Honjyo M."/>
            <person name="Nishimura T."/>
            <person name="Moriuch R."/>
            <person name="Masuda K."/>
            <person name="Minoura A."/>
            <person name="Tashiro Y."/>
            <person name="Futamata H."/>
        </authorList>
    </citation>
    <scope>NUCLEOTIDE SEQUENCE [LARGE SCALE GENOMIC DNA]</scope>
    <source>
        <strain evidence="4">Berkeley</strain>
        <strain evidence="7">Y</strain>
    </source>
</reference>
<dbReference type="SUPFAM" id="SSF53474">
    <property type="entry name" value="alpha/beta-Hydrolases"/>
    <property type="match status" value="1"/>
</dbReference>
<dbReference type="Pfam" id="PF02129">
    <property type="entry name" value="Peptidase_S15"/>
    <property type="match status" value="1"/>
</dbReference>
<name>A0A246KXN8_9GAMM</name>
<dbReference type="Pfam" id="PF08530">
    <property type="entry name" value="PepX_C"/>
    <property type="match status" value="1"/>
</dbReference>
<dbReference type="RefSeq" id="WP_049467218.1">
    <property type="nucleotide sequence ID" value="NZ_AP024684.1"/>
</dbReference>
<reference evidence="5 6" key="1">
    <citation type="submission" date="2017-06" db="EMBL/GenBank/DDBJ databases">
        <authorList>
            <person name="Kim H.J."/>
            <person name="Triplett B.A."/>
        </authorList>
    </citation>
    <scope>NUCLEOTIDE SEQUENCE [LARGE SCALE GENOMIC DNA]</scope>
    <source>
        <strain evidence="5 6">S18795</strain>
    </source>
</reference>
<dbReference type="GO" id="GO:0052689">
    <property type="term" value="F:carboxylic ester hydrolase activity"/>
    <property type="evidence" value="ECO:0007669"/>
    <property type="project" value="UniProtKB-ARBA"/>
</dbReference>
<dbReference type="InterPro" id="IPR000383">
    <property type="entry name" value="Xaa-Pro-like_dom"/>
</dbReference>
<evidence type="ECO:0000259" key="3">
    <source>
        <dbReference type="SMART" id="SM00939"/>
    </source>
</evidence>
<dbReference type="InterPro" id="IPR013736">
    <property type="entry name" value="Xaa-Pro_dipept_C"/>
</dbReference>
<dbReference type="SUPFAM" id="SSF49785">
    <property type="entry name" value="Galactose-binding domain-like"/>
    <property type="match status" value="1"/>
</dbReference>
<dbReference type="InterPro" id="IPR008979">
    <property type="entry name" value="Galactose-bd-like_sf"/>
</dbReference>
<evidence type="ECO:0000313" key="5">
    <source>
        <dbReference type="EMBL" id="OWR33303.1"/>
    </source>
</evidence>
<dbReference type="Proteomes" id="UP000825066">
    <property type="component" value="Chromosome"/>
</dbReference>
<dbReference type="InterPro" id="IPR050261">
    <property type="entry name" value="FrsA_esterase"/>
</dbReference>
<gene>
    <name evidence="5" type="ORF">CEE55_12700</name>
    <name evidence="4" type="ORF">STNY_R22900</name>
</gene>
<dbReference type="AlphaFoldDB" id="A0A246KXN8"/>
<evidence type="ECO:0000313" key="4">
    <source>
        <dbReference type="EMBL" id="BCX44091.1"/>
    </source>
</evidence>
<feature type="signal peptide" evidence="2">
    <location>
        <begin position="1"/>
        <end position="20"/>
    </location>
</feature>
<dbReference type="Proteomes" id="UP000197904">
    <property type="component" value="Unassembled WGS sequence"/>
</dbReference>
<accession>A0A246KXN8</accession>
<evidence type="ECO:0000313" key="6">
    <source>
        <dbReference type="Proteomes" id="UP000197904"/>
    </source>
</evidence>